<dbReference type="CDD" id="cd11286">
    <property type="entry name" value="ADF_cofilin_like"/>
    <property type="match status" value="1"/>
</dbReference>
<protein>
    <submittedName>
        <fullName evidence="4">Destrin, actin depolymerizing factor</fullName>
    </submittedName>
</protein>
<dbReference type="GO" id="GO:0003779">
    <property type="term" value="F:actin binding"/>
    <property type="evidence" value="ECO:0007669"/>
    <property type="project" value="UniProtKB-KW"/>
</dbReference>
<feature type="domain" description="ADF-H" evidence="3">
    <location>
        <begin position="37"/>
        <end position="179"/>
    </location>
</feature>
<dbReference type="InterPro" id="IPR029006">
    <property type="entry name" value="ADF-H/Gelsolin-like_dom_sf"/>
</dbReference>
<dbReference type="GO" id="GO:0030042">
    <property type="term" value="P:actin filament depolymerization"/>
    <property type="evidence" value="ECO:0007669"/>
    <property type="project" value="InterPro"/>
</dbReference>
<proteinExistence type="inferred from homology"/>
<reference evidence="4" key="1">
    <citation type="submission" date="2025-08" db="UniProtKB">
        <authorList>
            <consortium name="Ensembl"/>
        </authorList>
    </citation>
    <scope>IDENTIFICATION</scope>
</reference>
<dbReference type="GeneID" id="111220759"/>
<evidence type="ECO:0000256" key="1">
    <source>
        <dbReference type="ARBA" id="ARBA00006844"/>
    </source>
</evidence>
<name>A0A3B4T7V6_SERDU</name>
<dbReference type="PRINTS" id="PR00006">
    <property type="entry name" value="COFILIN"/>
</dbReference>
<dbReference type="KEGG" id="sdu:111220759"/>
<dbReference type="Ensembl" id="ENSSDUT00000002208.1">
    <property type="protein sequence ID" value="ENSSDUP00000002145.1"/>
    <property type="gene ID" value="ENSSDUG00000001671.1"/>
</dbReference>
<reference evidence="4" key="2">
    <citation type="submission" date="2025-09" db="UniProtKB">
        <authorList>
            <consortium name="Ensembl"/>
        </authorList>
    </citation>
    <scope>IDENTIFICATION</scope>
</reference>
<dbReference type="RefSeq" id="XP_022599698.1">
    <property type="nucleotide sequence ID" value="XM_022743977.1"/>
</dbReference>
<dbReference type="GO" id="GO:0015629">
    <property type="term" value="C:actin cytoskeleton"/>
    <property type="evidence" value="ECO:0007669"/>
    <property type="project" value="InterPro"/>
</dbReference>
<comment type="similarity">
    <text evidence="1">Belongs to the actin-binding proteins ADF family.</text>
</comment>
<dbReference type="PROSITE" id="PS51263">
    <property type="entry name" value="ADF_H"/>
    <property type="match status" value="1"/>
</dbReference>
<accession>A0A3B4T7V6</accession>
<dbReference type="InterPro" id="IPR017904">
    <property type="entry name" value="ADF/Cofilin"/>
</dbReference>
<dbReference type="AlphaFoldDB" id="A0A3B4T7V6"/>
<dbReference type="Pfam" id="PF00241">
    <property type="entry name" value="Cofilin_ADF"/>
    <property type="match status" value="1"/>
</dbReference>
<dbReference type="OMA" id="GYVYKHS"/>
<dbReference type="GeneTree" id="ENSGT00950000183000"/>
<dbReference type="Gene3D" id="3.40.20.10">
    <property type="entry name" value="Severin"/>
    <property type="match status" value="1"/>
</dbReference>
<organism evidence="4 5">
    <name type="scientific">Seriola dumerili</name>
    <name type="common">Greater amberjack</name>
    <name type="synonym">Caranx dumerili</name>
    <dbReference type="NCBI Taxonomy" id="41447"/>
    <lineage>
        <taxon>Eukaryota</taxon>
        <taxon>Metazoa</taxon>
        <taxon>Chordata</taxon>
        <taxon>Craniata</taxon>
        <taxon>Vertebrata</taxon>
        <taxon>Euteleostomi</taxon>
        <taxon>Actinopterygii</taxon>
        <taxon>Neopterygii</taxon>
        <taxon>Teleostei</taxon>
        <taxon>Neoteleostei</taxon>
        <taxon>Acanthomorphata</taxon>
        <taxon>Carangaria</taxon>
        <taxon>Carangiformes</taxon>
        <taxon>Carangidae</taxon>
        <taxon>Seriola</taxon>
    </lineage>
</organism>
<dbReference type="CTD" id="406738"/>
<dbReference type="SMART" id="SM00102">
    <property type="entry name" value="ADF"/>
    <property type="match status" value="1"/>
</dbReference>
<dbReference type="STRING" id="41447.ENSSDUP00000002145"/>
<dbReference type="InterPro" id="IPR002108">
    <property type="entry name" value="ADF-H"/>
</dbReference>
<keyword evidence="2" id="KW-0009">Actin-binding</keyword>
<evidence type="ECO:0000313" key="4">
    <source>
        <dbReference type="Ensembl" id="ENSSDUP00000002145.1"/>
    </source>
</evidence>
<sequence>MSQPALLPYDPLSILTAAAIFSLLPAPSQITSKMASGVKVADQVKDLYNEMKVVKNDADQMDRIRLVVFKIGNGLIDMEKIFRQKEMEDTDVFKFFVGLLKPDECRYMLYDCHFETKESLKKEELVFVMWAPENAPVKEKMNYASSKESMRKILTGIKHQLQVNDLADLSNRDSFAAEMGKDIITLEGHAVQPASKSKSS</sequence>
<dbReference type="Proteomes" id="UP000261420">
    <property type="component" value="Unplaced"/>
</dbReference>
<dbReference type="SUPFAM" id="SSF55753">
    <property type="entry name" value="Actin depolymerizing proteins"/>
    <property type="match status" value="1"/>
</dbReference>
<evidence type="ECO:0000259" key="3">
    <source>
        <dbReference type="PROSITE" id="PS51263"/>
    </source>
</evidence>
<dbReference type="PANTHER" id="PTHR11913">
    <property type="entry name" value="COFILIN-RELATED"/>
    <property type="match status" value="1"/>
</dbReference>
<keyword evidence="5" id="KW-1185">Reference proteome</keyword>
<evidence type="ECO:0000313" key="5">
    <source>
        <dbReference type="Proteomes" id="UP000261420"/>
    </source>
</evidence>
<evidence type="ECO:0000256" key="2">
    <source>
        <dbReference type="ARBA" id="ARBA00023203"/>
    </source>
</evidence>